<dbReference type="GO" id="GO:0016020">
    <property type="term" value="C:membrane"/>
    <property type="evidence" value="ECO:0007669"/>
    <property type="project" value="UniProtKB-SubCell"/>
</dbReference>
<keyword evidence="3" id="KW-0677">Repeat</keyword>
<dbReference type="Proteomes" id="UP000015104">
    <property type="component" value="Unassembled WGS sequence"/>
</dbReference>
<sequence>MSLQSYFAKFCWWPFYAKLSGGEEELTGKVEADFELLTAEEADANPVGLAREAPQPLDQPQRPENSFLWITNPWKSFRYIIWSRRKWFFLKMMIFIFLFLFILLFVYSLPGYTVKKIIGA</sequence>
<evidence type="ECO:0000256" key="3">
    <source>
        <dbReference type="ARBA" id="ARBA00022737"/>
    </source>
</evidence>
<evidence type="ECO:0000259" key="7">
    <source>
        <dbReference type="Pfam" id="PF16165"/>
    </source>
</evidence>
<evidence type="ECO:0000313" key="9">
    <source>
        <dbReference type="Proteomes" id="UP000015104"/>
    </source>
</evidence>
<accession>T1K839</accession>
<comment type="subcellular location">
    <subcellularLocation>
        <location evidence="1">Membrane</location>
    </subcellularLocation>
</comment>
<dbReference type="Pfam" id="PF16165">
    <property type="entry name" value="Ferlin_C"/>
    <property type="match status" value="1"/>
</dbReference>
<protein>
    <recommendedName>
        <fullName evidence="7">Ferlin C-terminal domain-containing protein</fullName>
    </recommendedName>
</protein>
<organism evidence="8 9">
    <name type="scientific">Tetranychus urticae</name>
    <name type="common">Two-spotted spider mite</name>
    <dbReference type="NCBI Taxonomy" id="32264"/>
    <lineage>
        <taxon>Eukaryota</taxon>
        <taxon>Metazoa</taxon>
        <taxon>Ecdysozoa</taxon>
        <taxon>Arthropoda</taxon>
        <taxon>Chelicerata</taxon>
        <taxon>Arachnida</taxon>
        <taxon>Acari</taxon>
        <taxon>Acariformes</taxon>
        <taxon>Trombidiformes</taxon>
        <taxon>Prostigmata</taxon>
        <taxon>Eleutherengona</taxon>
        <taxon>Raphignathae</taxon>
        <taxon>Tetranychoidea</taxon>
        <taxon>Tetranychidae</taxon>
        <taxon>Tetranychus</taxon>
    </lineage>
</organism>
<reference evidence="9" key="1">
    <citation type="submission" date="2011-08" db="EMBL/GenBank/DDBJ databases">
        <authorList>
            <person name="Rombauts S."/>
        </authorList>
    </citation>
    <scope>NUCLEOTIDE SEQUENCE</scope>
    <source>
        <strain evidence="9">London</strain>
    </source>
</reference>
<dbReference type="eggNOG" id="KOG1326">
    <property type="taxonomic scope" value="Eukaryota"/>
</dbReference>
<evidence type="ECO:0000313" key="8">
    <source>
        <dbReference type="EnsemblMetazoa" id="tetur06g06661.1"/>
    </source>
</evidence>
<dbReference type="PANTHER" id="PTHR12546">
    <property type="entry name" value="FER-1-LIKE"/>
    <property type="match status" value="1"/>
</dbReference>
<keyword evidence="4 6" id="KW-1133">Transmembrane helix</keyword>
<feature type="transmembrane region" description="Helical" evidence="6">
    <location>
        <begin position="88"/>
        <end position="107"/>
    </location>
</feature>
<evidence type="ECO:0000256" key="4">
    <source>
        <dbReference type="ARBA" id="ARBA00022989"/>
    </source>
</evidence>
<reference evidence="8" key="2">
    <citation type="submission" date="2015-06" db="UniProtKB">
        <authorList>
            <consortium name="EnsemblMetazoa"/>
        </authorList>
    </citation>
    <scope>IDENTIFICATION</scope>
</reference>
<name>T1K839_TETUR</name>
<dbReference type="InterPro" id="IPR032362">
    <property type="entry name" value="Ferlin_C"/>
</dbReference>
<dbReference type="EMBL" id="CAEY01001791">
    <property type="status" value="NOT_ANNOTATED_CDS"/>
    <property type="molecule type" value="Genomic_DNA"/>
</dbReference>
<feature type="domain" description="Ferlin C-terminal" evidence="7">
    <location>
        <begin position="20"/>
        <end position="117"/>
    </location>
</feature>
<dbReference type="EnsemblMetazoa" id="tetur06g06661.1">
    <property type="protein sequence ID" value="tetur06g06661.1"/>
    <property type="gene ID" value="tetur06g06661"/>
</dbReference>
<evidence type="ECO:0000256" key="5">
    <source>
        <dbReference type="ARBA" id="ARBA00023136"/>
    </source>
</evidence>
<keyword evidence="9" id="KW-1185">Reference proteome</keyword>
<evidence type="ECO:0000256" key="1">
    <source>
        <dbReference type="ARBA" id="ARBA00004370"/>
    </source>
</evidence>
<evidence type="ECO:0000256" key="6">
    <source>
        <dbReference type="SAM" id="Phobius"/>
    </source>
</evidence>
<keyword evidence="5 6" id="KW-0472">Membrane</keyword>
<proteinExistence type="predicted"/>
<dbReference type="InterPro" id="IPR037721">
    <property type="entry name" value="Ferlin"/>
</dbReference>
<evidence type="ECO:0000256" key="2">
    <source>
        <dbReference type="ARBA" id="ARBA00022692"/>
    </source>
</evidence>
<dbReference type="HOGENOM" id="CLU_2348815_0_0_1"/>
<dbReference type="PANTHER" id="PTHR12546:SF60">
    <property type="entry name" value="MISFIRE, ISOFORM F"/>
    <property type="match status" value="1"/>
</dbReference>
<keyword evidence="2 6" id="KW-0812">Transmembrane</keyword>
<dbReference type="AlphaFoldDB" id="T1K839"/>
<dbReference type="GO" id="GO:0007009">
    <property type="term" value="P:plasma membrane organization"/>
    <property type="evidence" value="ECO:0007669"/>
    <property type="project" value="TreeGrafter"/>
</dbReference>